<dbReference type="InterPro" id="IPR018225">
    <property type="entry name" value="Transaldolase_AS"/>
</dbReference>
<name>A0ABD3SSI6_9STRA</name>
<keyword evidence="3" id="KW-1185">Reference proteome</keyword>
<gene>
    <name evidence="2" type="ORF">ACHAXA_002079</name>
</gene>
<dbReference type="EMBL" id="JALLPB020000002">
    <property type="protein sequence ID" value="KAL3827582.1"/>
    <property type="molecule type" value="Genomic_DNA"/>
</dbReference>
<dbReference type="Gene3D" id="3.20.20.70">
    <property type="entry name" value="Aldolase class I"/>
    <property type="match status" value="1"/>
</dbReference>
<dbReference type="Proteomes" id="UP001530377">
    <property type="component" value="Unassembled WGS sequence"/>
</dbReference>
<proteinExistence type="predicted"/>
<evidence type="ECO:0008006" key="4">
    <source>
        <dbReference type="Google" id="ProtNLM"/>
    </source>
</evidence>
<evidence type="ECO:0000313" key="3">
    <source>
        <dbReference type="Proteomes" id="UP001530377"/>
    </source>
</evidence>
<dbReference type="InterPro" id="IPR001585">
    <property type="entry name" value="TAL/FSA"/>
</dbReference>
<evidence type="ECO:0000313" key="2">
    <source>
        <dbReference type="EMBL" id="KAL3827582.1"/>
    </source>
</evidence>
<dbReference type="PANTHER" id="PTHR10683">
    <property type="entry name" value="TRANSALDOLASE"/>
    <property type="match status" value="1"/>
</dbReference>
<dbReference type="Pfam" id="PF00923">
    <property type="entry name" value="TAL_FSA"/>
    <property type="match status" value="1"/>
</dbReference>
<protein>
    <recommendedName>
        <fullName evidence="4">Transaldolase</fullName>
    </recommendedName>
</protein>
<accession>A0ABD3SSI6</accession>
<dbReference type="InterPro" id="IPR013785">
    <property type="entry name" value="Aldolase_TIM"/>
</dbReference>
<keyword evidence="1" id="KW-0704">Schiff base</keyword>
<dbReference type="AlphaFoldDB" id="A0ABD3SSI6"/>
<dbReference type="SUPFAM" id="SSF51569">
    <property type="entry name" value="Aldolase"/>
    <property type="match status" value="1"/>
</dbReference>
<dbReference type="PANTHER" id="PTHR10683:SF40">
    <property type="entry name" value="FRUCTOSE-6-PHOSPHATE ALDOLASE 1-RELATED"/>
    <property type="match status" value="1"/>
</dbReference>
<reference evidence="2 3" key="1">
    <citation type="submission" date="2024-10" db="EMBL/GenBank/DDBJ databases">
        <title>Updated reference genomes for cyclostephanoid diatoms.</title>
        <authorList>
            <person name="Roberts W.R."/>
            <person name="Alverson A.J."/>
        </authorList>
    </citation>
    <scope>NUCLEOTIDE SEQUENCE [LARGE SCALE GENOMIC DNA]</scope>
    <source>
        <strain evidence="2 3">AJA228-03</strain>
    </source>
</reference>
<comment type="caution">
    <text evidence="2">The sequence shown here is derived from an EMBL/GenBank/DDBJ whole genome shotgun (WGS) entry which is preliminary data.</text>
</comment>
<organism evidence="2 3">
    <name type="scientific">Cyclostephanos tholiformis</name>
    <dbReference type="NCBI Taxonomy" id="382380"/>
    <lineage>
        <taxon>Eukaryota</taxon>
        <taxon>Sar</taxon>
        <taxon>Stramenopiles</taxon>
        <taxon>Ochrophyta</taxon>
        <taxon>Bacillariophyta</taxon>
        <taxon>Coscinodiscophyceae</taxon>
        <taxon>Thalassiosirophycidae</taxon>
        <taxon>Stephanodiscales</taxon>
        <taxon>Stephanodiscaceae</taxon>
        <taxon>Cyclostephanos</taxon>
    </lineage>
</organism>
<evidence type="ECO:0000256" key="1">
    <source>
        <dbReference type="ARBA" id="ARBA00023270"/>
    </source>
</evidence>
<sequence length="274" mass="30230">MANQNVHLVRMVNMMVLDFHRRRGFTVVIIVLLCCCCTRRCISFTPPHRGECRFFLDTADTDEWNSLLPLGIFHGVTTNPTLLERADEPCTVENLHRLADEALMRTNEFMCQTWGSNPKEMYDNGMAISRRDRERIVIKVPVTARGAEAATMLVESGVRVCLTACYASKQALVAASIGVEYIAPYLGRMNDNGKDGFDECARMQSIVDGLGSETRILVASLRDADTLADLAAEGLDTYTFSPAVARELFDEPLTDDAAAQFEEAAAKGGTNSFA</sequence>
<dbReference type="PROSITE" id="PS01054">
    <property type="entry name" value="TRANSALDOLASE_1"/>
    <property type="match status" value="1"/>
</dbReference>